<keyword evidence="1" id="KW-0326">Glycosidase</keyword>
<dbReference type="OrthoDB" id="188512at2"/>
<organism evidence="1 2">
    <name type="scientific">Adhaeretor mobilis</name>
    <dbReference type="NCBI Taxonomy" id="1930276"/>
    <lineage>
        <taxon>Bacteria</taxon>
        <taxon>Pseudomonadati</taxon>
        <taxon>Planctomycetota</taxon>
        <taxon>Planctomycetia</taxon>
        <taxon>Pirellulales</taxon>
        <taxon>Lacipirellulaceae</taxon>
        <taxon>Adhaeretor</taxon>
    </lineage>
</organism>
<gene>
    <name evidence="1" type="primary">nanH_2</name>
    <name evidence="1" type="ORF">HG15A2_14590</name>
</gene>
<proteinExistence type="predicted"/>
<name>A0A517MTI0_9BACT</name>
<dbReference type="Gene3D" id="2.60.120.200">
    <property type="match status" value="1"/>
</dbReference>
<dbReference type="AlphaFoldDB" id="A0A517MTI0"/>
<accession>A0A517MTI0</accession>
<keyword evidence="2" id="KW-1185">Reference proteome</keyword>
<dbReference type="EC" id="3.2.1.18" evidence="1"/>
<dbReference type="GO" id="GO:0004308">
    <property type="term" value="F:exo-alpha-sialidase activity"/>
    <property type="evidence" value="ECO:0007669"/>
    <property type="project" value="UniProtKB-EC"/>
</dbReference>
<reference evidence="1 2" key="1">
    <citation type="submission" date="2019-02" db="EMBL/GenBank/DDBJ databases">
        <title>Deep-cultivation of Planctomycetes and their phenomic and genomic characterization uncovers novel biology.</title>
        <authorList>
            <person name="Wiegand S."/>
            <person name="Jogler M."/>
            <person name="Boedeker C."/>
            <person name="Pinto D."/>
            <person name="Vollmers J."/>
            <person name="Rivas-Marin E."/>
            <person name="Kohn T."/>
            <person name="Peeters S.H."/>
            <person name="Heuer A."/>
            <person name="Rast P."/>
            <person name="Oberbeckmann S."/>
            <person name="Bunk B."/>
            <person name="Jeske O."/>
            <person name="Meyerdierks A."/>
            <person name="Storesund J.E."/>
            <person name="Kallscheuer N."/>
            <person name="Luecker S."/>
            <person name="Lage O.M."/>
            <person name="Pohl T."/>
            <person name="Merkel B.J."/>
            <person name="Hornburger P."/>
            <person name="Mueller R.-W."/>
            <person name="Bruemmer F."/>
            <person name="Labrenz M."/>
            <person name="Spormann A.M."/>
            <person name="Op den Camp H."/>
            <person name="Overmann J."/>
            <person name="Amann R."/>
            <person name="Jetten M.S.M."/>
            <person name="Mascher T."/>
            <person name="Medema M.H."/>
            <person name="Devos D.P."/>
            <person name="Kaster A.-K."/>
            <person name="Ovreas L."/>
            <person name="Rohde M."/>
            <person name="Galperin M.Y."/>
            <person name="Jogler C."/>
        </authorList>
    </citation>
    <scope>NUCLEOTIDE SEQUENCE [LARGE SCALE GENOMIC DNA]</scope>
    <source>
        <strain evidence="1 2">HG15A2</strain>
    </source>
</reference>
<evidence type="ECO:0000313" key="2">
    <source>
        <dbReference type="Proteomes" id="UP000319852"/>
    </source>
</evidence>
<protein>
    <submittedName>
        <fullName evidence="1">Sialidase</fullName>
        <ecNumber evidence="1">3.2.1.18</ecNumber>
    </submittedName>
</protein>
<dbReference type="SUPFAM" id="SSF49899">
    <property type="entry name" value="Concanavalin A-like lectins/glucanases"/>
    <property type="match status" value="1"/>
</dbReference>
<evidence type="ECO:0000313" key="1">
    <source>
        <dbReference type="EMBL" id="QDS98186.1"/>
    </source>
</evidence>
<dbReference type="InterPro" id="IPR013320">
    <property type="entry name" value="ConA-like_dom_sf"/>
</dbReference>
<dbReference type="RefSeq" id="WP_145059150.1">
    <property type="nucleotide sequence ID" value="NZ_CP036263.1"/>
</dbReference>
<sequence>MKLKRTIGLLLLPVAMLAVTSTAWGTLILSHSGANDPATEGWAPTVEAGATVAPVIDDMGSGFDAWEVKNSSGTGKVGYFGHAAVTPAVEADIATGGWSVRANLRVDDTTANGYDEALAPAPGFVMRLGAIGHWVLLEMSTDSSGNPTARLKGGTGLGNVSDIITTSGSGYHTYDLRTQPMTSLADLYIDGTKVISDFDINNTATFPNQFIWGNWATGSDGAGYWNSLEFETSPAAVPEPSGSAILLLGAVSLALERRRRLKS</sequence>
<keyword evidence="1" id="KW-0378">Hydrolase</keyword>
<dbReference type="EMBL" id="CP036263">
    <property type="protein sequence ID" value="QDS98186.1"/>
    <property type="molecule type" value="Genomic_DNA"/>
</dbReference>
<dbReference type="KEGG" id="amob:HG15A2_14590"/>
<dbReference type="Proteomes" id="UP000319852">
    <property type="component" value="Chromosome"/>
</dbReference>